<evidence type="ECO:0000256" key="9">
    <source>
        <dbReference type="SAM" id="SignalP"/>
    </source>
</evidence>
<dbReference type="GO" id="GO:0004561">
    <property type="term" value="F:alpha-N-acetylglucosaminidase activity"/>
    <property type="evidence" value="ECO:0007669"/>
    <property type="project" value="UniProtKB-EC"/>
</dbReference>
<dbReference type="Gene3D" id="3.20.20.80">
    <property type="entry name" value="Glycosidases"/>
    <property type="match status" value="1"/>
</dbReference>
<feature type="domain" description="Alpha-N-acetylglucosaminidase tim-barrel" evidence="10">
    <location>
        <begin position="138"/>
        <end position="471"/>
    </location>
</feature>
<evidence type="ECO:0000313" key="14">
    <source>
        <dbReference type="Proteomes" id="UP001208570"/>
    </source>
</evidence>
<dbReference type="Gene3D" id="3.30.379.10">
    <property type="entry name" value="Chitobiase/beta-hexosaminidase domain 2-like"/>
    <property type="match status" value="1"/>
</dbReference>
<feature type="signal peptide" evidence="9">
    <location>
        <begin position="1"/>
        <end position="21"/>
    </location>
</feature>
<evidence type="ECO:0000256" key="4">
    <source>
        <dbReference type="ARBA" id="ARBA00023295"/>
    </source>
</evidence>
<feature type="chain" id="PRO_5042163301" description="Alpha-N-acetylglucosaminidase" evidence="9">
    <location>
        <begin position="22"/>
        <end position="806"/>
    </location>
</feature>
<dbReference type="AlphaFoldDB" id="A0AAD9JS32"/>
<dbReference type="Pfam" id="PF12971">
    <property type="entry name" value="NAGLU_N"/>
    <property type="match status" value="1"/>
</dbReference>
<dbReference type="InterPro" id="IPR024240">
    <property type="entry name" value="NAGLU_N"/>
</dbReference>
<sequence>MNIATSLLAVSILCYHADVTAKEFSTLDHIRTHTDPDVQKEAVRGLIWRLVHDRAADFAISIVPEMGSRNRDTFVLLTKNGKLSITGSSGVAASMGFYYYIKLFCGAHISWAGVQVALPNSLPVITKPLTETTNDRFRYYQNVCTVSYSFVWWNWTRWEQEIDWMAMNGINLPLAFNGQEAIWQRVYLSLGFTQEDLDTHFGGPAFLAWSRMGNMHGWGGPLSSSWHQQQITLQHMILDRMRALGMIPVLPAFAGHVPLTITKYYPNVSISQFGDWGHFNESYCCTALLNVNDPLFIKIGKFFLFEYIREFGTDHIYNADTFNELEPPSSSVDYLQNASKSVYNAMVAGDPQAIWLMQGWMFRSVRFWKPPQIKALLTGVPKGKVIVLDLYSEIMPLYEHTKSFYGQPFIWCMLHNFGGTVAMYGAVESINKNPLRARTLPNNTMVGIGMTPEGINQNNVMYEFMMENSYRKRPVNVIIWAMDYAKRRYGQNNDFSASAWTIFMSGIYNCTTGYHNGERDVLLVNTPTLTKLNHQAVWYDVSEFFIGWDYMIKASDTLVNSNLFKYDLVDVSRQSLQLISIYYYAQIIQAYKAKNITNLVSSAAAFLELMTDLDRLLATDEHFLLGKWLEDAKACACSESDKRLYEYNARTQITTWGPSTEILDYANKQWSGLIKNYYRPRWQLFITELVESLYKGIGFNQTKYKDDVFRLVEKPFTLETTIYPNTTKGDQIAVAKTIHKKYRLPTWKYEKFFAQLNKWSSSGRKFTKHATRWVKKHRMTNGAYSFDGWTSTMAESLYPSFKQFAT</sequence>
<comment type="similarity">
    <text evidence="6">Belongs to the glycosyl hydrolase 89 family.</text>
</comment>
<accession>A0AAD9JS32</accession>
<evidence type="ECO:0000256" key="7">
    <source>
        <dbReference type="ARBA" id="ARBA00066522"/>
    </source>
</evidence>
<proteinExistence type="inferred from homology"/>
<dbReference type="EC" id="3.2.1.50" evidence="7"/>
<comment type="caution">
    <text evidence="13">The sequence shown here is derived from an EMBL/GenBank/DDBJ whole genome shotgun (WGS) entry which is preliminary data.</text>
</comment>
<name>A0AAD9JS32_9ANNE</name>
<dbReference type="InterPro" id="IPR007781">
    <property type="entry name" value="NAGLU"/>
</dbReference>
<dbReference type="GO" id="GO:0048731">
    <property type="term" value="P:system development"/>
    <property type="evidence" value="ECO:0007669"/>
    <property type="project" value="UniProtKB-ARBA"/>
</dbReference>
<dbReference type="InterPro" id="IPR024733">
    <property type="entry name" value="NAGLU_tim-barrel"/>
</dbReference>
<dbReference type="PANTHER" id="PTHR12872:SF1">
    <property type="entry name" value="ALPHA-N-ACETYLGLUCOSAMINIDASE"/>
    <property type="match status" value="1"/>
</dbReference>
<dbReference type="PANTHER" id="PTHR12872">
    <property type="entry name" value="ALPHA-N-ACETYLGLUCOSAMINIDASE"/>
    <property type="match status" value="1"/>
</dbReference>
<keyword evidence="1 9" id="KW-0732">Signal</keyword>
<keyword evidence="4" id="KW-0326">Glycosidase</keyword>
<evidence type="ECO:0000259" key="10">
    <source>
        <dbReference type="Pfam" id="PF05089"/>
    </source>
</evidence>
<feature type="domain" description="Alpha-N-acetylglucosaminidase N-terminal" evidence="11">
    <location>
        <begin position="41"/>
        <end position="123"/>
    </location>
</feature>
<dbReference type="Pfam" id="PF12972">
    <property type="entry name" value="NAGLU_C"/>
    <property type="match status" value="1"/>
</dbReference>
<evidence type="ECO:0000256" key="8">
    <source>
        <dbReference type="ARBA" id="ARBA00072202"/>
    </source>
</evidence>
<reference evidence="13" key="1">
    <citation type="journal article" date="2023" name="Mol. Biol. Evol.">
        <title>Third-Generation Sequencing Reveals the Adaptive Role of the Epigenome in Three Deep-Sea Polychaetes.</title>
        <authorList>
            <person name="Perez M."/>
            <person name="Aroh O."/>
            <person name="Sun Y."/>
            <person name="Lan Y."/>
            <person name="Juniper S.K."/>
            <person name="Young C.R."/>
            <person name="Angers B."/>
            <person name="Qian P.Y."/>
        </authorList>
    </citation>
    <scope>NUCLEOTIDE SEQUENCE</scope>
    <source>
        <strain evidence="13">P08H-3</strain>
    </source>
</reference>
<dbReference type="InterPro" id="IPR029018">
    <property type="entry name" value="Hex-like_dom2"/>
</dbReference>
<gene>
    <name evidence="13" type="ORF">LSH36_173g09013</name>
</gene>
<protein>
    <recommendedName>
        <fullName evidence="8">Alpha-N-acetylglucosaminidase</fullName>
        <ecNumber evidence="7">3.2.1.50</ecNumber>
    </recommendedName>
</protein>
<dbReference type="FunFam" id="3.20.20.80:FF:000107">
    <property type="entry name" value="Alpha-N-acetylglucosaminidase family"/>
    <property type="match status" value="1"/>
</dbReference>
<evidence type="ECO:0000256" key="5">
    <source>
        <dbReference type="ARBA" id="ARBA00052030"/>
    </source>
</evidence>
<keyword evidence="14" id="KW-1185">Reference proteome</keyword>
<evidence type="ECO:0000256" key="3">
    <source>
        <dbReference type="ARBA" id="ARBA00023180"/>
    </source>
</evidence>
<comment type="catalytic activity">
    <reaction evidence="5">
        <text>Hydrolysis of terminal non-reducing N-acetyl-D-glucosamine residues in N-acetyl-alpha-D-glucosaminides.</text>
        <dbReference type="EC" id="3.2.1.50"/>
    </reaction>
</comment>
<dbReference type="Pfam" id="PF05089">
    <property type="entry name" value="NAGLU"/>
    <property type="match status" value="1"/>
</dbReference>
<dbReference type="EMBL" id="JAODUP010000173">
    <property type="protein sequence ID" value="KAK2158313.1"/>
    <property type="molecule type" value="Genomic_DNA"/>
</dbReference>
<organism evidence="13 14">
    <name type="scientific">Paralvinella palmiformis</name>
    <dbReference type="NCBI Taxonomy" id="53620"/>
    <lineage>
        <taxon>Eukaryota</taxon>
        <taxon>Metazoa</taxon>
        <taxon>Spiralia</taxon>
        <taxon>Lophotrochozoa</taxon>
        <taxon>Annelida</taxon>
        <taxon>Polychaeta</taxon>
        <taxon>Sedentaria</taxon>
        <taxon>Canalipalpata</taxon>
        <taxon>Terebellida</taxon>
        <taxon>Terebelliformia</taxon>
        <taxon>Alvinellidae</taxon>
        <taxon>Paralvinella</taxon>
    </lineage>
</organism>
<evidence type="ECO:0000256" key="2">
    <source>
        <dbReference type="ARBA" id="ARBA00022801"/>
    </source>
</evidence>
<evidence type="ECO:0000259" key="12">
    <source>
        <dbReference type="Pfam" id="PF12972"/>
    </source>
</evidence>
<keyword evidence="3" id="KW-0325">Glycoprotein</keyword>
<dbReference type="Gene3D" id="1.20.120.670">
    <property type="entry name" value="N-acetyl-b-d-glucoasminidase"/>
    <property type="match status" value="1"/>
</dbReference>
<dbReference type="InterPro" id="IPR024732">
    <property type="entry name" value="NAGLU_C"/>
</dbReference>
<feature type="domain" description="Alpha-N-acetylglucosaminidase C-terminal" evidence="12">
    <location>
        <begin position="480"/>
        <end position="741"/>
    </location>
</feature>
<keyword evidence="2" id="KW-0378">Hydrolase</keyword>
<evidence type="ECO:0000313" key="13">
    <source>
        <dbReference type="EMBL" id="KAK2158313.1"/>
    </source>
</evidence>
<evidence type="ECO:0000256" key="1">
    <source>
        <dbReference type="ARBA" id="ARBA00022729"/>
    </source>
</evidence>
<evidence type="ECO:0000256" key="6">
    <source>
        <dbReference type="ARBA" id="ARBA00060996"/>
    </source>
</evidence>
<evidence type="ECO:0000259" key="11">
    <source>
        <dbReference type="Pfam" id="PF12971"/>
    </source>
</evidence>
<dbReference type="Proteomes" id="UP001208570">
    <property type="component" value="Unassembled WGS sequence"/>
</dbReference>